<feature type="chain" id="PRO_5038356944" description="Intracellular proteinase inhibitor BsuPI domain-containing protein" evidence="2">
    <location>
        <begin position="21"/>
        <end position="242"/>
    </location>
</feature>
<dbReference type="InterPro" id="IPR020481">
    <property type="entry name" value="Intracell_prot_inh_BsuPI"/>
</dbReference>
<keyword evidence="2" id="KW-0732">Signal</keyword>
<dbReference type="Gene3D" id="2.60.40.2360">
    <property type="entry name" value="Intracellular proteinase inhibitor BsuPI"/>
    <property type="match status" value="1"/>
</dbReference>
<sequence length="242" mass="26308">MLKTIFKTAAVVLLAIGVAACGSKDEGSEKKAVNTGGSVNKEVPANPEEALDASLNQESGSKDDLKYKLTLKNKSDKEVVLEHGTSQFFDYNIKDSSGNVVYTFSQDKMFTQALTEKKVNPSDSLEVEVDASEGFKGLEKGQYTLEVWPVAKGTQELKTVTTVDWPGDSKAVSKEPVTEDVTYVGLADNHTIEVTDKNGEAISLQIDETIFKQLENTEPDQELTVTYTDDGVTKTATKVVVK</sequence>
<dbReference type="AlphaFoldDB" id="A0A3D8GWP4"/>
<name>A0A3D8GWP4_9BACI</name>
<evidence type="ECO:0000313" key="4">
    <source>
        <dbReference type="EMBL" id="RDU38868.1"/>
    </source>
</evidence>
<evidence type="ECO:0000256" key="1">
    <source>
        <dbReference type="SAM" id="MobiDB-lite"/>
    </source>
</evidence>
<dbReference type="RefSeq" id="WP_115450782.1">
    <property type="nucleotide sequence ID" value="NZ_QNQT01000001.1"/>
</dbReference>
<keyword evidence="5" id="KW-1185">Reference proteome</keyword>
<organism evidence="4 5">
    <name type="scientific">Neobacillus piezotolerans</name>
    <dbReference type="NCBI Taxonomy" id="2259171"/>
    <lineage>
        <taxon>Bacteria</taxon>
        <taxon>Bacillati</taxon>
        <taxon>Bacillota</taxon>
        <taxon>Bacilli</taxon>
        <taxon>Bacillales</taxon>
        <taxon>Bacillaceae</taxon>
        <taxon>Neobacillus</taxon>
    </lineage>
</organism>
<feature type="region of interest" description="Disordered" evidence="1">
    <location>
        <begin position="26"/>
        <end position="45"/>
    </location>
</feature>
<dbReference type="EMBL" id="QNQT01000001">
    <property type="protein sequence ID" value="RDU38868.1"/>
    <property type="molecule type" value="Genomic_DNA"/>
</dbReference>
<feature type="signal peptide" evidence="2">
    <location>
        <begin position="1"/>
        <end position="20"/>
    </location>
</feature>
<comment type="caution">
    <text evidence="4">The sequence shown here is derived from an EMBL/GenBank/DDBJ whole genome shotgun (WGS) entry which is preliminary data.</text>
</comment>
<dbReference type="InterPro" id="IPR038144">
    <property type="entry name" value="IPI"/>
</dbReference>
<protein>
    <recommendedName>
        <fullName evidence="3">Intracellular proteinase inhibitor BsuPI domain-containing protein</fullName>
    </recommendedName>
</protein>
<gene>
    <name evidence="4" type="ORF">DRW41_04740</name>
</gene>
<dbReference type="Pfam" id="PF12690">
    <property type="entry name" value="BsuPI"/>
    <property type="match status" value="1"/>
</dbReference>
<accession>A0A3D8GWP4</accession>
<dbReference type="OrthoDB" id="2453194at2"/>
<proteinExistence type="predicted"/>
<dbReference type="Proteomes" id="UP000257144">
    <property type="component" value="Unassembled WGS sequence"/>
</dbReference>
<feature type="domain" description="Intracellular proteinase inhibitor BsuPI" evidence="3">
    <location>
        <begin position="59"/>
        <end position="152"/>
    </location>
</feature>
<dbReference type="PROSITE" id="PS51257">
    <property type="entry name" value="PROKAR_LIPOPROTEIN"/>
    <property type="match status" value="1"/>
</dbReference>
<evidence type="ECO:0000313" key="5">
    <source>
        <dbReference type="Proteomes" id="UP000257144"/>
    </source>
</evidence>
<reference evidence="4 5" key="1">
    <citation type="submission" date="2018-07" db="EMBL/GenBank/DDBJ databases">
        <title>Bacillus sp. YLB-04 draft genome sequence.</title>
        <authorList>
            <person name="Yu L."/>
            <person name="Tang X."/>
        </authorList>
    </citation>
    <scope>NUCLEOTIDE SEQUENCE [LARGE SCALE GENOMIC DNA]</scope>
    <source>
        <strain evidence="4 5">YLB-04</strain>
    </source>
</reference>
<evidence type="ECO:0000256" key="2">
    <source>
        <dbReference type="SAM" id="SignalP"/>
    </source>
</evidence>
<evidence type="ECO:0000259" key="3">
    <source>
        <dbReference type="Pfam" id="PF12690"/>
    </source>
</evidence>